<feature type="short sequence motif" description="Q motif" evidence="15">
    <location>
        <begin position="172"/>
        <end position="200"/>
    </location>
</feature>
<evidence type="ECO:0000256" key="7">
    <source>
        <dbReference type="ARBA" id="ARBA00022884"/>
    </source>
</evidence>
<comment type="subunit">
    <text evidence="12">eIF4F is a multi-subunit complex, the composition of which varies with external and internal environmental conditions. It is composed of at least EIF4A, EIF4E and EIF4G.</text>
</comment>
<feature type="region of interest" description="Disordered" evidence="17">
    <location>
        <begin position="1"/>
        <end position="131"/>
    </location>
</feature>
<dbReference type="GO" id="GO:0005524">
    <property type="term" value="F:ATP binding"/>
    <property type="evidence" value="ECO:0007669"/>
    <property type="project" value="UniProtKB-KW"/>
</dbReference>
<dbReference type="Pfam" id="PF00270">
    <property type="entry name" value="DEAD"/>
    <property type="match status" value="1"/>
</dbReference>
<evidence type="ECO:0000256" key="5">
    <source>
        <dbReference type="ARBA" id="ARBA00022806"/>
    </source>
</evidence>
<feature type="compositionally biased region" description="Low complexity" evidence="17">
    <location>
        <begin position="25"/>
        <end position="47"/>
    </location>
</feature>
<feature type="region of interest" description="Disordered" evidence="17">
    <location>
        <begin position="558"/>
        <end position="640"/>
    </location>
</feature>
<evidence type="ECO:0000256" key="9">
    <source>
        <dbReference type="ARBA" id="ARBA00024352"/>
    </source>
</evidence>
<feature type="compositionally biased region" description="Basic and acidic residues" evidence="17">
    <location>
        <begin position="73"/>
        <end position="91"/>
    </location>
</feature>
<dbReference type="GO" id="GO:0016787">
    <property type="term" value="F:hydrolase activity"/>
    <property type="evidence" value="ECO:0007669"/>
    <property type="project" value="UniProtKB-KW"/>
</dbReference>
<evidence type="ECO:0000256" key="3">
    <source>
        <dbReference type="ARBA" id="ARBA00022741"/>
    </source>
</evidence>
<dbReference type="GO" id="GO:0003723">
    <property type="term" value="F:RNA binding"/>
    <property type="evidence" value="ECO:0007669"/>
    <property type="project" value="UniProtKB-KW"/>
</dbReference>
<dbReference type="PROSITE" id="PS51194">
    <property type="entry name" value="HELICASE_CTER"/>
    <property type="match status" value="1"/>
</dbReference>
<evidence type="ECO:0000256" key="8">
    <source>
        <dbReference type="ARBA" id="ARBA00022917"/>
    </source>
</evidence>
<dbReference type="SMART" id="SM00490">
    <property type="entry name" value="HELICc"/>
    <property type="match status" value="1"/>
</dbReference>
<dbReference type="CDD" id="cd18787">
    <property type="entry name" value="SF2_C_DEAD"/>
    <property type="match status" value="1"/>
</dbReference>
<organism evidence="21">
    <name type="scientific">Euglena gracilis</name>
    <dbReference type="NCBI Taxonomy" id="3039"/>
    <lineage>
        <taxon>Eukaryota</taxon>
        <taxon>Discoba</taxon>
        <taxon>Euglenozoa</taxon>
        <taxon>Euglenida</taxon>
        <taxon>Spirocuta</taxon>
        <taxon>Euglenophyceae</taxon>
        <taxon>Euglenales</taxon>
        <taxon>Euglenaceae</taxon>
        <taxon>Euglena</taxon>
    </lineage>
</organism>
<evidence type="ECO:0000256" key="14">
    <source>
        <dbReference type="ARBA" id="ARBA00047984"/>
    </source>
</evidence>
<evidence type="ECO:0000256" key="15">
    <source>
        <dbReference type="PROSITE-ProRule" id="PRU00552"/>
    </source>
</evidence>
<dbReference type="InterPro" id="IPR000629">
    <property type="entry name" value="RNA-helicase_DEAD-box_CS"/>
</dbReference>
<feature type="compositionally biased region" description="Gly residues" evidence="17">
    <location>
        <begin position="48"/>
        <end position="58"/>
    </location>
</feature>
<dbReference type="InterPro" id="IPR044763">
    <property type="entry name" value="Ded1/Dbp1_DEADc"/>
</dbReference>
<keyword evidence="2" id="KW-0396">Initiation factor</keyword>
<dbReference type="InterPro" id="IPR014001">
    <property type="entry name" value="Helicase_ATP-bd"/>
</dbReference>
<dbReference type="AlphaFoldDB" id="A0AA51UAL8"/>
<dbReference type="FunFam" id="3.40.50.300:FF:000397">
    <property type="entry name" value="Probable ATP-dependent RNA helicase DDX4"/>
    <property type="match status" value="1"/>
</dbReference>
<dbReference type="InterPro" id="IPR001650">
    <property type="entry name" value="Helicase_C-like"/>
</dbReference>
<accession>A0AA51UAL8</accession>
<evidence type="ECO:0000256" key="13">
    <source>
        <dbReference type="ARBA" id="ARBA00030297"/>
    </source>
</evidence>
<evidence type="ECO:0000256" key="16">
    <source>
        <dbReference type="RuleBase" id="RU000492"/>
    </source>
</evidence>
<gene>
    <name evidence="21" type="primary">DDX3B</name>
</gene>
<sequence length="663" mass="70428">MATAGKYLPPHARLSALRASEHSEPPSAASDKAFESRSSNSHSNPSNGRGGGGGGGGFLSRNDDMPAAFASMSKDKDRGGGDRWGKGDGDRGGYQATNGASQSGGWNPRATSGGSGGGGGGSNGARWSSHNVEDSEVEALFRCKQDSGINFDKYDDIPVELSGPDPVKPIETYDNLSGIHEILRENIRRAGYNRPTPVQKYAIPTVMNKRDLMACAQTGSGKTAAFLFPVINRILFDGPVPPPTSGGFGRRKAYPTCLVLAPTRELATQIYDEGRKFCYTSNIKTVVVYGGADVKTQLMQLERGCDLLVATPGRLLDLMERGRIALCCCRFLVLDEADRMLDMGFERQIRHIVMDTDMPHTGARQTMMYSATFPKAIQQLAAEFLSNYLFLAVGRVGSTTDFITQKLEWVEEDEKRNMLLGLLTRIPGLTLVFTETKRDADSLENFLINQGIHATSIHGDRSQQEREDALRSFKSGRTPVLVATDVAARGLDINNVTHVIQYDLPNCIDDYVHRIGRTGRAGNTGLATAFVNDKNRSLVQDLTLLLKENNQEVPSWMEGLAHGSSFGSRGGGNQRRPGKSFGGRDYRAGGGGGGGSGGGGGGGGGSGGGGGGGGGGIGNRNGANGGSYSSSVSKPPEQKFNQYAHMAYGGSYGGNYGSSGFGK</sequence>
<evidence type="ECO:0000259" key="20">
    <source>
        <dbReference type="PROSITE" id="PS51195"/>
    </source>
</evidence>
<dbReference type="GO" id="GO:0003743">
    <property type="term" value="F:translation initiation factor activity"/>
    <property type="evidence" value="ECO:0007669"/>
    <property type="project" value="UniProtKB-KW"/>
</dbReference>
<dbReference type="InterPro" id="IPR014014">
    <property type="entry name" value="RNA_helicase_DEAD_Q_motif"/>
</dbReference>
<evidence type="ECO:0000256" key="2">
    <source>
        <dbReference type="ARBA" id="ARBA00022540"/>
    </source>
</evidence>
<dbReference type="InterPro" id="IPR027417">
    <property type="entry name" value="P-loop_NTPase"/>
</dbReference>
<dbReference type="PANTHER" id="PTHR47958">
    <property type="entry name" value="ATP-DEPENDENT RNA HELICASE DBP3"/>
    <property type="match status" value="1"/>
</dbReference>
<feature type="compositionally biased region" description="Gly residues" evidence="17">
    <location>
        <begin position="588"/>
        <end position="625"/>
    </location>
</feature>
<feature type="domain" description="Helicase C-terminal" evidence="19">
    <location>
        <begin position="402"/>
        <end position="561"/>
    </location>
</feature>
<keyword evidence="5 16" id="KW-0347">Helicase</keyword>
<protein>
    <recommendedName>
        <fullName evidence="10">Probable eukaryotic initiation factor 4A</fullName>
        <ecNumber evidence="1">3.6.4.13</ecNumber>
    </recommendedName>
    <alternativeName>
        <fullName evidence="13">ATP-dependent RNA helicase eIF4A</fullName>
    </alternativeName>
</protein>
<reference evidence="21" key="1">
    <citation type="journal article" date="2023" name="Acta Biochim. Biophys. Sin.">
        <title>Transcriptomic and genomic identification of spliceosomal genes from Euglena gracilis.</title>
        <authorList>
            <person name="Gao P."/>
            <person name="Zhong Y."/>
            <person name="Sun C."/>
        </authorList>
    </citation>
    <scope>NUCLEOTIDE SEQUENCE</scope>
</reference>
<keyword evidence="3 16" id="KW-0547">Nucleotide-binding</keyword>
<feature type="compositionally biased region" description="Gly residues" evidence="17">
    <location>
        <begin position="113"/>
        <end position="123"/>
    </location>
</feature>
<keyword evidence="6 16" id="KW-0067">ATP-binding</keyword>
<dbReference type="EMBL" id="OQ397615">
    <property type="protein sequence ID" value="WMV69947.1"/>
    <property type="molecule type" value="mRNA"/>
</dbReference>
<dbReference type="EC" id="3.6.4.13" evidence="1"/>
<proteinExistence type="evidence at transcript level"/>
<dbReference type="SUPFAM" id="SSF52540">
    <property type="entry name" value="P-loop containing nucleoside triphosphate hydrolases"/>
    <property type="match status" value="1"/>
</dbReference>
<evidence type="ECO:0000256" key="1">
    <source>
        <dbReference type="ARBA" id="ARBA00012552"/>
    </source>
</evidence>
<evidence type="ECO:0000256" key="10">
    <source>
        <dbReference type="ARBA" id="ARBA00024417"/>
    </source>
</evidence>
<dbReference type="InterPro" id="IPR011545">
    <property type="entry name" value="DEAD/DEAH_box_helicase_dom"/>
</dbReference>
<comment type="similarity">
    <text evidence="9">Belongs to the DEAD box helicase family. eIF4A subfamily.</text>
</comment>
<evidence type="ECO:0000256" key="17">
    <source>
        <dbReference type="SAM" id="MobiDB-lite"/>
    </source>
</evidence>
<evidence type="ECO:0000259" key="18">
    <source>
        <dbReference type="PROSITE" id="PS51192"/>
    </source>
</evidence>
<dbReference type="CDD" id="cd17967">
    <property type="entry name" value="DEADc_DDX3_DDX4"/>
    <property type="match status" value="1"/>
</dbReference>
<dbReference type="PROSITE" id="PS00039">
    <property type="entry name" value="DEAD_ATP_HELICASE"/>
    <property type="match status" value="1"/>
</dbReference>
<evidence type="ECO:0000256" key="6">
    <source>
        <dbReference type="ARBA" id="ARBA00022840"/>
    </source>
</evidence>
<feature type="domain" description="DEAD-box RNA helicase Q" evidence="20">
    <location>
        <begin position="172"/>
        <end position="200"/>
    </location>
</feature>
<evidence type="ECO:0000256" key="12">
    <source>
        <dbReference type="ARBA" id="ARBA00025917"/>
    </source>
</evidence>
<dbReference type="SMART" id="SM00487">
    <property type="entry name" value="DEXDc"/>
    <property type="match status" value="1"/>
</dbReference>
<keyword evidence="4 16" id="KW-0378">Hydrolase</keyword>
<keyword evidence="8" id="KW-0648">Protein biosynthesis</keyword>
<evidence type="ECO:0000259" key="19">
    <source>
        <dbReference type="PROSITE" id="PS51194"/>
    </source>
</evidence>
<evidence type="ECO:0000256" key="11">
    <source>
        <dbReference type="ARBA" id="ARBA00024769"/>
    </source>
</evidence>
<evidence type="ECO:0000256" key="4">
    <source>
        <dbReference type="ARBA" id="ARBA00022801"/>
    </source>
</evidence>
<feature type="compositionally biased region" description="Polar residues" evidence="17">
    <location>
        <begin position="95"/>
        <end position="105"/>
    </location>
</feature>
<dbReference type="PROSITE" id="PS51192">
    <property type="entry name" value="HELICASE_ATP_BIND_1"/>
    <property type="match status" value="1"/>
</dbReference>
<keyword evidence="7" id="KW-0694">RNA-binding</keyword>
<comment type="function">
    <text evidence="11">ATP-dependent RNA helicase which is a subunit of the eIF4F complex involved in cap recognition and is required for mRNA binding to ribosome. In the current model of translation initiation, eIF4A unwinds RNA secondary structures in the 5'-UTR of mRNAs which is necessary to allow efficient binding of the small ribosomal subunit, and subsequent scanning for the initiator codon.</text>
</comment>
<dbReference type="Gene3D" id="3.40.50.300">
    <property type="entry name" value="P-loop containing nucleotide triphosphate hydrolases"/>
    <property type="match status" value="2"/>
</dbReference>
<feature type="domain" description="Helicase ATP-binding" evidence="18">
    <location>
        <begin position="203"/>
        <end position="391"/>
    </location>
</feature>
<dbReference type="GO" id="GO:0003724">
    <property type="term" value="F:RNA helicase activity"/>
    <property type="evidence" value="ECO:0007669"/>
    <property type="project" value="UniProtKB-EC"/>
</dbReference>
<name>A0AA51UAL8_EUGGR</name>
<dbReference type="FunFam" id="3.40.50.300:FF:000008">
    <property type="entry name" value="ATP-dependent RNA helicase RhlB"/>
    <property type="match status" value="1"/>
</dbReference>
<evidence type="ECO:0000313" key="21">
    <source>
        <dbReference type="EMBL" id="WMV69947.1"/>
    </source>
</evidence>
<comment type="catalytic activity">
    <reaction evidence="14">
        <text>ATP + H2O = ADP + phosphate + H(+)</text>
        <dbReference type="Rhea" id="RHEA:13065"/>
        <dbReference type="ChEBI" id="CHEBI:15377"/>
        <dbReference type="ChEBI" id="CHEBI:15378"/>
        <dbReference type="ChEBI" id="CHEBI:30616"/>
        <dbReference type="ChEBI" id="CHEBI:43474"/>
        <dbReference type="ChEBI" id="CHEBI:456216"/>
        <dbReference type="EC" id="3.6.4.13"/>
    </reaction>
</comment>
<dbReference type="PROSITE" id="PS51195">
    <property type="entry name" value="Q_MOTIF"/>
    <property type="match status" value="1"/>
</dbReference>
<dbReference type="Pfam" id="PF00271">
    <property type="entry name" value="Helicase_C"/>
    <property type="match status" value="1"/>
</dbReference>